<proteinExistence type="predicted"/>
<sequence>MNAAVGGGGKEVRGGSKPDSGASTLDSDAFDLDFGGANNPTFGGGYILDSGAFDLASGGGASNLNSSADAEVPINVAGGGGGAEVAGGPDLNSGAYTLDSSDAFTLKPSTYATMPCVQSWGLLAEGSARASFMSPSPFSCPLSFLLTTIFSNSSTPHYLELTPSGFGALTLQRLSIDYGKKCTHMQDSITASLHFDLNEFLTNLVAYEANSVQETGFEPNSQIITIQSRYHWKQ</sequence>
<dbReference type="AlphaFoldDB" id="A0A1Y6M3V7"/>
<feature type="region of interest" description="Disordered" evidence="1">
    <location>
        <begin position="1"/>
        <end position="24"/>
    </location>
</feature>
<reference evidence="2 3" key="1">
    <citation type="submission" date="2016-10" db="EMBL/GenBank/DDBJ databases">
        <authorList>
            <person name="Varghese N."/>
        </authorList>
    </citation>
    <scope>NUCLEOTIDE SEQUENCE [LARGE SCALE GENOMIC DNA]</scope>
</reference>
<accession>A0A1Y6M3V7</accession>
<name>A0A1Y6M3V7_ZYMTR</name>
<evidence type="ECO:0000313" key="2">
    <source>
        <dbReference type="EMBL" id="SMY30448.1"/>
    </source>
</evidence>
<evidence type="ECO:0000313" key="3">
    <source>
        <dbReference type="Proteomes" id="UP000215453"/>
    </source>
</evidence>
<gene>
    <name evidence="2" type="ORF">ZT1A5_G11901</name>
</gene>
<evidence type="ECO:0000256" key="1">
    <source>
        <dbReference type="SAM" id="MobiDB-lite"/>
    </source>
</evidence>
<dbReference type="EMBL" id="LT882694">
    <property type="protein sequence ID" value="SMY30448.1"/>
    <property type="molecule type" value="Genomic_DNA"/>
</dbReference>
<organism evidence="2 3">
    <name type="scientific">Zymoseptoria tritici ST99CH_1A5</name>
    <dbReference type="NCBI Taxonomy" id="1276529"/>
    <lineage>
        <taxon>Eukaryota</taxon>
        <taxon>Fungi</taxon>
        <taxon>Dikarya</taxon>
        <taxon>Ascomycota</taxon>
        <taxon>Pezizomycotina</taxon>
        <taxon>Dothideomycetes</taxon>
        <taxon>Dothideomycetidae</taxon>
        <taxon>Mycosphaerellales</taxon>
        <taxon>Mycosphaerellaceae</taxon>
        <taxon>Zymoseptoria</taxon>
    </lineage>
</organism>
<dbReference type="Proteomes" id="UP000215453">
    <property type="component" value="Chromosome 19"/>
</dbReference>
<protein>
    <submittedName>
        <fullName evidence="2">Uncharacterized protein</fullName>
    </submittedName>
</protein>